<feature type="transmembrane region" description="Helical" evidence="6">
    <location>
        <begin position="325"/>
        <end position="344"/>
    </location>
</feature>
<dbReference type="RefSeq" id="WP_263071438.1">
    <property type="nucleotide sequence ID" value="NZ_JAOUSF010000001.1"/>
</dbReference>
<proteinExistence type="inferred from homology"/>
<dbReference type="GO" id="GO:0005886">
    <property type="term" value="C:plasma membrane"/>
    <property type="evidence" value="ECO:0007669"/>
    <property type="project" value="UniProtKB-SubCell"/>
</dbReference>
<organism evidence="7 8">
    <name type="scientific">Perspicuibacillus lycopersici</name>
    <dbReference type="NCBI Taxonomy" id="1325689"/>
    <lineage>
        <taxon>Bacteria</taxon>
        <taxon>Bacillati</taxon>
        <taxon>Bacillota</taxon>
        <taxon>Bacilli</taxon>
        <taxon>Bacillales</taxon>
        <taxon>Bacillaceae</taxon>
        <taxon>Perspicuibacillus</taxon>
    </lineage>
</organism>
<keyword evidence="6" id="KW-1133">Transmembrane helix</keyword>
<dbReference type="EMBL" id="JAOUSF010000001">
    <property type="protein sequence ID" value="MCU9612307.1"/>
    <property type="molecule type" value="Genomic_DNA"/>
</dbReference>
<keyword evidence="6" id="KW-0812">Transmembrane</keyword>
<evidence type="ECO:0000256" key="1">
    <source>
        <dbReference type="ARBA" id="ARBA00004141"/>
    </source>
</evidence>
<comment type="caution">
    <text evidence="7">The sequence shown here is derived from an EMBL/GenBank/DDBJ whole genome shotgun (WGS) entry which is preliminary data.</text>
</comment>
<evidence type="ECO:0000256" key="4">
    <source>
        <dbReference type="PIRNR" id="PIRNR005690"/>
    </source>
</evidence>
<accession>A0AAE3IQ06</accession>
<evidence type="ECO:0000313" key="7">
    <source>
        <dbReference type="EMBL" id="MCU9612307.1"/>
    </source>
</evidence>
<dbReference type="PANTHER" id="PTHR22550">
    <property type="entry name" value="SPORE GERMINATION PROTEIN"/>
    <property type="match status" value="1"/>
</dbReference>
<evidence type="ECO:0000256" key="5">
    <source>
        <dbReference type="SAM" id="MobiDB-lite"/>
    </source>
</evidence>
<evidence type="ECO:0000313" key="8">
    <source>
        <dbReference type="Proteomes" id="UP001209318"/>
    </source>
</evidence>
<dbReference type="GO" id="GO:0009847">
    <property type="term" value="P:spore germination"/>
    <property type="evidence" value="ECO:0007669"/>
    <property type="project" value="UniProtKB-UniRule"/>
</dbReference>
<dbReference type="Pfam" id="PF03323">
    <property type="entry name" value="GerA"/>
    <property type="match status" value="1"/>
</dbReference>
<dbReference type="PANTHER" id="PTHR22550:SF5">
    <property type="entry name" value="LEUCINE ZIPPER PROTEIN 4"/>
    <property type="match status" value="1"/>
</dbReference>
<keyword evidence="8" id="KW-1185">Reference proteome</keyword>
<dbReference type="InterPro" id="IPR004995">
    <property type="entry name" value="Spore_Ger"/>
</dbReference>
<reference evidence="7" key="1">
    <citation type="submission" date="2022-10" db="EMBL/GenBank/DDBJ databases">
        <title>Description of Fervidibacillus gen. nov. in the family Fervidibacillaceae fam. nov. with two species, Fervidibacillus albus sp. nov., and Fervidibacillus halotolerans sp. nov., isolated from tidal flat sediments.</title>
        <authorList>
            <person name="Kwon K.K."/>
            <person name="Yang S.-H."/>
        </authorList>
    </citation>
    <scope>NUCLEOTIDE SEQUENCE</scope>
    <source>
        <strain evidence="7">JCM 19140</strain>
    </source>
</reference>
<dbReference type="PIRSF" id="PIRSF005690">
    <property type="entry name" value="GerBA"/>
    <property type="match status" value="1"/>
</dbReference>
<comment type="similarity">
    <text evidence="2 4">Belongs to the GerABKA family.</text>
</comment>
<protein>
    <submittedName>
        <fullName evidence="7">Spore germination protein</fullName>
    </submittedName>
</protein>
<name>A0AAE3IQ06_9BACI</name>
<keyword evidence="3 4" id="KW-0472">Membrane</keyword>
<dbReference type="InterPro" id="IPR050768">
    <property type="entry name" value="UPF0353/GerABKA_families"/>
</dbReference>
<feature type="region of interest" description="Disordered" evidence="5">
    <location>
        <begin position="520"/>
        <end position="539"/>
    </location>
</feature>
<sequence>MAKAKWSKLFKLTNKHKKPISPKTKDTSGEANNIPKKYLDKQLGINIQTLQQTTGNSDDIVIRKIELGINPSIKAAVIVTDGLVDDQLVSEFIITTLLEETKNKEIIPVESLFDRIEKKFLTIANVSSIYAWDELFPSLLAGEAIILIDGLAKALSTSTRGGEKRSITEPTTELSIRGPKDSFTESIRTNTSLIRRRINNPNLWLHSMKIGKVTQTDIAIMYINGIANDKIVEEVKRRLNSIEVDEILETGYIEQFIEDETFTTFPTIYHTERPDVVASNLMEGKIAIVVDGTPFVLTVPALFIEFFQVPDDYYSRFDISIAIRFLRVLVFFISLIAPATYIAVTTFHQEMVPTQLIIAIAAQREAVPFPAFVEAMLMEITFEILREAGVRLPRSIGQAVSIVGALVIGQAAVDAGIVSPAMVIVVSITAIASFATPSFAMAISVRIIRFSLMFLAAFMGFYGIIFGLMIMTLHLCSLRSFGIPYMAPFAPIMAKNLGDSLIRLPLWKLKTRPKLISQKNITRTADNQKPTPPTEENNS</sequence>
<comment type="subcellular location">
    <subcellularLocation>
        <location evidence="4">Cell membrane</location>
    </subcellularLocation>
    <subcellularLocation>
        <location evidence="1">Membrane</location>
        <topology evidence="1">Multi-pass membrane protein</topology>
    </subcellularLocation>
</comment>
<feature type="transmembrane region" description="Helical" evidence="6">
    <location>
        <begin position="452"/>
        <end position="475"/>
    </location>
</feature>
<dbReference type="Proteomes" id="UP001209318">
    <property type="component" value="Unassembled WGS sequence"/>
</dbReference>
<evidence type="ECO:0000256" key="3">
    <source>
        <dbReference type="ARBA" id="ARBA00023136"/>
    </source>
</evidence>
<evidence type="ECO:0000256" key="2">
    <source>
        <dbReference type="ARBA" id="ARBA00005278"/>
    </source>
</evidence>
<dbReference type="AlphaFoldDB" id="A0AAE3IQ06"/>
<feature type="transmembrane region" description="Helical" evidence="6">
    <location>
        <begin position="424"/>
        <end position="445"/>
    </location>
</feature>
<feature type="transmembrane region" description="Helical" evidence="6">
    <location>
        <begin position="399"/>
        <end position="418"/>
    </location>
</feature>
<evidence type="ECO:0000256" key="6">
    <source>
        <dbReference type="SAM" id="Phobius"/>
    </source>
</evidence>
<gene>
    <name evidence="7" type="ORF">OEV98_01860</name>
</gene>